<dbReference type="InterPro" id="IPR051598">
    <property type="entry name" value="TSUP/Inactive_protease-like"/>
</dbReference>
<keyword evidence="5" id="KW-1003">Cell membrane</keyword>
<keyword evidence="2 5" id="KW-0812">Transmembrane</keyword>
<evidence type="ECO:0000256" key="5">
    <source>
        <dbReference type="RuleBase" id="RU363041"/>
    </source>
</evidence>
<keyword evidence="7" id="KW-1185">Reference proteome</keyword>
<evidence type="ECO:0000313" key="6">
    <source>
        <dbReference type="EMBL" id="MFC3166725.1"/>
    </source>
</evidence>
<name>A0ABV7ICN5_9RHOB</name>
<feature type="transmembrane region" description="Helical" evidence="5">
    <location>
        <begin position="137"/>
        <end position="160"/>
    </location>
</feature>
<accession>A0ABV7ICN5</accession>
<dbReference type="InterPro" id="IPR002781">
    <property type="entry name" value="TM_pro_TauE-like"/>
</dbReference>
<evidence type="ECO:0000256" key="4">
    <source>
        <dbReference type="ARBA" id="ARBA00023136"/>
    </source>
</evidence>
<protein>
    <recommendedName>
        <fullName evidence="5">Probable membrane transporter protein</fullName>
    </recommendedName>
</protein>
<dbReference type="EMBL" id="JBHRTE010000004">
    <property type="protein sequence ID" value="MFC3166725.1"/>
    <property type="molecule type" value="Genomic_DNA"/>
</dbReference>
<comment type="similarity">
    <text evidence="5">Belongs to the 4-toluene sulfonate uptake permease (TSUP) (TC 2.A.102) family.</text>
</comment>
<evidence type="ECO:0000256" key="3">
    <source>
        <dbReference type="ARBA" id="ARBA00022989"/>
    </source>
</evidence>
<feature type="transmembrane region" description="Helical" evidence="5">
    <location>
        <begin position="51"/>
        <end position="69"/>
    </location>
</feature>
<feature type="transmembrane region" description="Helical" evidence="5">
    <location>
        <begin position="205"/>
        <end position="224"/>
    </location>
</feature>
<comment type="caution">
    <text evidence="6">The sequence shown here is derived from an EMBL/GenBank/DDBJ whole genome shotgun (WGS) entry which is preliminary data.</text>
</comment>
<feature type="transmembrane region" description="Helical" evidence="5">
    <location>
        <begin position="230"/>
        <end position="248"/>
    </location>
</feature>
<keyword evidence="3 5" id="KW-1133">Transmembrane helix</keyword>
<evidence type="ECO:0000256" key="1">
    <source>
        <dbReference type="ARBA" id="ARBA00004141"/>
    </source>
</evidence>
<reference evidence="7" key="1">
    <citation type="journal article" date="2019" name="Int. J. Syst. Evol. Microbiol.">
        <title>The Global Catalogue of Microorganisms (GCM) 10K type strain sequencing project: providing services to taxonomists for standard genome sequencing and annotation.</title>
        <authorList>
            <consortium name="The Broad Institute Genomics Platform"/>
            <consortium name="The Broad Institute Genome Sequencing Center for Infectious Disease"/>
            <person name="Wu L."/>
            <person name="Ma J."/>
        </authorList>
    </citation>
    <scope>NUCLEOTIDE SEQUENCE [LARGE SCALE GENOMIC DNA]</scope>
    <source>
        <strain evidence="7">KCTC 52239</strain>
    </source>
</reference>
<dbReference type="Pfam" id="PF01925">
    <property type="entry name" value="TauE"/>
    <property type="match status" value="1"/>
</dbReference>
<feature type="transmembrane region" description="Helical" evidence="5">
    <location>
        <begin position="76"/>
        <end position="93"/>
    </location>
</feature>
<dbReference type="Proteomes" id="UP001595557">
    <property type="component" value="Unassembled WGS sequence"/>
</dbReference>
<proteinExistence type="inferred from homology"/>
<feature type="transmembrane region" description="Helical" evidence="5">
    <location>
        <begin position="180"/>
        <end position="198"/>
    </location>
</feature>
<feature type="transmembrane region" description="Helical" evidence="5">
    <location>
        <begin position="99"/>
        <end position="116"/>
    </location>
</feature>
<sequence length="249" mass="25440">MTLDSDTILLSAAFLVIALIYAAVGQAGASGYIAIMGLAGFTPLAMKTTALALNLLVAAIGTVLFLKAGRLSWRNVWPFAILGFPFSMLGGAVHLPEGTYFPLVGIVLILSALQMARTAFSTKSSGPETAATPPFGAALAIGAVIGFLSGTTGTGGGVFLAPIILSMNWGTARQTAATTAVYNLMNSAAALIGAYGAWDHIPATLPAWLGAVAVGGSTGAYIGSRYLSDRWLRGVLAFLLMASGIKLVL</sequence>
<organism evidence="6 7">
    <name type="scientific">Paracoccus fontiphilus</name>
    <dbReference type="NCBI Taxonomy" id="1815556"/>
    <lineage>
        <taxon>Bacteria</taxon>
        <taxon>Pseudomonadati</taxon>
        <taxon>Pseudomonadota</taxon>
        <taxon>Alphaproteobacteria</taxon>
        <taxon>Rhodobacterales</taxon>
        <taxon>Paracoccaceae</taxon>
        <taxon>Paracoccus</taxon>
    </lineage>
</organism>
<evidence type="ECO:0000313" key="7">
    <source>
        <dbReference type="Proteomes" id="UP001595557"/>
    </source>
</evidence>
<comment type="subcellular location">
    <subcellularLocation>
        <location evidence="5">Cell membrane</location>
        <topology evidence="5">Multi-pass membrane protein</topology>
    </subcellularLocation>
    <subcellularLocation>
        <location evidence="1">Membrane</location>
        <topology evidence="1">Multi-pass membrane protein</topology>
    </subcellularLocation>
</comment>
<dbReference type="PANTHER" id="PTHR43701">
    <property type="entry name" value="MEMBRANE TRANSPORTER PROTEIN MJ0441-RELATED"/>
    <property type="match status" value="1"/>
</dbReference>
<keyword evidence="4 5" id="KW-0472">Membrane</keyword>
<gene>
    <name evidence="6" type="ORF">ACFOD7_01520</name>
</gene>
<evidence type="ECO:0000256" key="2">
    <source>
        <dbReference type="ARBA" id="ARBA00022692"/>
    </source>
</evidence>
<dbReference type="PANTHER" id="PTHR43701:SF5">
    <property type="entry name" value="MEMBRANE TRANSPORTER PROTEIN-RELATED"/>
    <property type="match status" value="1"/>
</dbReference>